<keyword evidence="7" id="KW-0949">S-adenosyl-L-methionine</keyword>
<comment type="function">
    <text evidence="2">Methylates the carboxyl group of the C-terminal leucine residue of protein phosphatase 2A catalytic subunits to form alpha-leucine ester residues.</text>
</comment>
<evidence type="ECO:0000256" key="6">
    <source>
        <dbReference type="ARBA" id="ARBA00022679"/>
    </source>
</evidence>
<dbReference type="Gene3D" id="3.40.50.150">
    <property type="entry name" value="Vaccinia Virus protein VP39"/>
    <property type="match status" value="1"/>
</dbReference>
<accession>A0A7M7K414</accession>
<dbReference type="EnsemblMetazoa" id="XM_022805421">
    <property type="protein sequence ID" value="XP_022661156"/>
    <property type="gene ID" value="LOC111250336"/>
</dbReference>
<dbReference type="FunCoup" id="A0A7M7K414">
    <property type="interactions" value="1503"/>
</dbReference>
<proteinExistence type="inferred from homology"/>
<dbReference type="InterPro" id="IPR016651">
    <property type="entry name" value="LCMT1"/>
</dbReference>
<keyword evidence="11" id="KW-1185">Reference proteome</keyword>
<evidence type="ECO:0000256" key="7">
    <source>
        <dbReference type="ARBA" id="ARBA00022691"/>
    </source>
</evidence>
<dbReference type="Pfam" id="PF04072">
    <property type="entry name" value="LCM"/>
    <property type="match status" value="1"/>
</dbReference>
<dbReference type="OrthoDB" id="203237at2759"/>
<reference evidence="10" key="1">
    <citation type="submission" date="2021-01" db="UniProtKB">
        <authorList>
            <consortium name="EnsemblMetazoa"/>
        </authorList>
    </citation>
    <scope>IDENTIFICATION</scope>
</reference>
<dbReference type="InParanoid" id="A0A7M7K414"/>
<comment type="similarity">
    <text evidence="3">Belongs to the methyltransferase superfamily. LCMT family.</text>
</comment>
<comment type="catalytic activity">
    <reaction evidence="1">
        <text>[phosphatase 2A protein]-C-terminal L-leucine + S-adenosyl-L-methionine = [phosphatase 2A protein]-C-terminal L-leucine methyl ester + S-adenosyl-L-homocysteine</text>
        <dbReference type="Rhea" id="RHEA:48544"/>
        <dbReference type="Rhea" id="RHEA-COMP:12134"/>
        <dbReference type="Rhea" id="RHEA-COMP:12135"/>
        <dbReference type="ChEBI" id="CHEBI:57856"/>
        <dbReference type="ChEBI" id="CHEBI:59789"/>
        <dbReference type="ChEBI" id="CHEBI:90516"/>
        <dbReference type="ChEBI" id="CHEBI:90517"/>
        <dbReference type="EC" id="2.1.1.233"/>
    </reaction>
</comment>
<name>A0A7M7K414_VARDE</name>
<feature type="region of interest" description="Disordered" evidence="9">
    <location>
        <begin position="1"/>
        <end position="85"/>
    </location>
</feature>
<dbReference type="GO" id="GO:0005829">
    <property type="term" value="C:cytosol"/>
    <property type="evidence" value="ECO:0007669"/>
    <property type="project" value="TreeGrafter"/>
</dbReference>
<evidence type="ECO:0000256" key="9">
    <source>
        <dbReference type="SAM" id="MobiDB-lite"/>
    </source>
</evidence>
<dbReference type="PANTHER" id="PTHR13600">
    <property type="entry name" value="LEUCINE CARBOXYL METHYLTRANSFERASE"/>
    <property type="match status" value="1"/>
</dbReference>
<evidence type="ECO:0000256" key="8">
    <source>
        <dbReference type="ARBA" id="ARBA00032526"/>
    </source>
</evidence>
<dbReference type="KEGG" id="vde:111250336"/>
<dbReference type="SUPFAM" id="SSF53335">
    <property type="entry name" value="S-adenosyl-L-methionine-dependent methyltransferases"/>
    <property type="match status" value="1"/>
</dbReference>
<dbReference type="AlphaFoldDB" id="A0A7M7K414"/>
<evidence type="ECO:0000256" key="2">
    <source>
        <dbReference type="ARBA" id="ARBA00003455"/>
    </source>
</evidence>
<organism evidence="10 11">
    <name type="scientific">Varroa destructor</name>
    <name type="common">Honeybee mite</name>
    <dbReference type="NCBI Taxonomy" id="109461"/>
    <lineage>
        <taxon>Eukaryota</taxon>
        <taxon>Metazoa</taxon>
        <taxon>Ecdysozoa</taxon>
        <taxon>Arthropoda</taxon>
        <taxon>Chelicerata</taxon>
        <taxon>Arachnida</taxon>
        <taxon>Acari</taxon>
        <taxon>Parasitiformes</taxon>
        <taxon>Mesostigmata</taxon>
        <taxon>Gamasina</taxon>
        <taxon>Dermanyssoidea</taxon>
        <taxon>Varroidae</taxon>
        <taxon>Varroa</taxon>
    </lineage>
</organism>
<keyword evidence="5" id="KW-0489">Methyltransferase</keyword>
<evidence type="ECO:0000256" key="4">
    <source>
        <dbReference type="ARBA" id="ARBA00012834"/>
    </source>
</evidence>
<evidence type="ECO:0000313" key="11">
    <source>
        <dbReference type="Proteomes" id="UP000594260"/>
    </source>
</evidence>
<evidence type="ECO:0000256" key="3">
    <source>
        <dbReference type="ARBA" id="ARBA00010703"/>
    </source>
</evidence>
<dbReference type="InterPro" id="IPR029063">
    <property type="entry name" value="SAM-dependent_MTases_sf"/>
</dbReference>
<dbReference type="GeneID" id="111250336"/>
<dbReference type="EC" id="2.1.1.233" evidence="4"/>
<feature type="compositionally biased region" description="Polar residues" evidence="9">
    <location>
        <begin position="15"/>
        <end position="30"/>
    </location>
</feature>
<dbReference type="FunFam" id="3.40.50.150:FF:000092">
    <property type="entry name" value="Leucine carboxyl methyltransferase 1"/>
    <property type="match status" value="1"/>
</dbReference>
<evidence type="ECO:0000256" key="5">
    <source>
        <dbReference type="ARBA" id="ARBA00022603"/>
    </source>
</evidence>
<dbReference type="RefSeq" id="XP_022661156.1">
    <property type="nucleotide sequence ID" value="XM_022805421.1"/>
</dbReference>
<dbReference type="GO" id="GO:0032259">
    <property type="term" value="P:methylation"/>
    <property type="evidence" value="ECO:0007669"/>
    <property type="project" value="UniProtKB-KW"/>
</dbReference>
<evidence type="ECO:0000313" key="10">
    <source>
        <dbReference type="EnsemblMetazoa" id="XP_022661156"/>
    </source>
</evidence>
<protein>
    <recommendedName>
        <fullName evidence="4">[phosphatase 2A protein]-leucine-carboxy methyltransferase</fullName>
        <ecNumber evidence="4">2.1.1.233</ecNumber>
    </recommendedName>
    <alternativeName>
        <fullName evidence="8">[Phosphatase 2A protein]-leucine-carboxy methyltransferase 1</fullName>
    </alternativeName>
</protein>
<sequence>MNGLSQETLFPGNRRQLQQADKQMHSQMHTQTDRTIRYRHNLIGEARNMSDSDVGPTTPSPTTPAGGSATSPLYSGPQRQSDEPVMQTNDDATACKRAAVERGYWNDSYVQHFIKHGDRKPPEINRGYFARVQAIKMLVDKFLEISSSQAQIVNLGAGFDTLFWRLQEENRPLKAFVEVDFPPVTMRKVHYIRLRKTLLEKIASGEDDDIRLSKCDIHSSRYHLVGVDMKDLQTLATKFSQDCRLDPQLPTLFIAECVLVYMAPTDCEALLNYISSTFKKAVLLNYDPVNMNDKFAEVMLENLKHRDCHFLGLEAAQDLISQEARLLRCGFPHVRSWLMLQVYQALPSAELKRIEALELMDEHELLQQLLNHYCISVADNCAPALGFGEIRLHPVSTVSV</sequence>
<dbReference type="Proteomes" id="UP000594260">
    <property type="component" value="Unplaced"/>
</dbReference>
<feature type="compositionally biased region" description="Low complexity" evidence="9">
    <location>
        <begin position="63"/>
        <end position="72"/>
    </location>
</feature>
<dbReference type="PANTHER" id="PTHR13600:SF33">
    <property type="entry name" value="LEUCINE CARBOXYL METHYLTRANSFERASE 1"/>
    <property type="match status" value="1"/>
</dbReference>
<evidence type="ECO:0000256" key="1">
    <source>
        <dbReference type="ARBA" id="ARBA00000724"/>
    </source>
</evidence>
<dbReference type="GO" id="GO:0009966">
    <property type="term" value="P:regulation of signal transduction"/>
    <property type="evidence" value="ECO:0007669"/>
    <property type="project" value="UniProtKB-ARBA"/>
</dbReference>
<dbReference type="InterPro" id="IPR007213">
    <property type="entry name" value="Ppm1/Ppm2/Tcmp"/>
</dbReference>
<dbReference type="GO" id="GO:0018423">
    <property type="term" value="F:protein C-terminal leucine carboxyl O-methyltransferase activity"/>
    <property type="evidence" value="ECO:0007669"/>
    <property type="project" value="UniProtKB-EC"/>
</dbReference>
<dbReference type="OMA" id="IIYEPIR"/>
<keyword evidence="6" id="KW-0808">Transferase</keyword>